<name>F0LIF7_THEBM</name>
<dbReference type="eggNOG" id="arCOG03824">
    <property type="taxonomic scope" value="Archaea"/>
</dbReference>
<keyword evidence="2" id="KW-1185">Reference proteome</keyword>
<dbReference type="KEGG" id="tba:TERMP_01512"/>
<protein>
    <submittedName>
        <fullName evidence="1">Uncharacterized protein</fullName>
    </submittedName>
</protein>
<dbReference type="RefSeq" id="WP_013467785.1">
    <property type="nucleotide sequence ID" value="NC_014804.1"/>
</dbReference>
<proteinExistence type="predicted"/>
<dbReference type="OrthoDB" id="86024at2157"/>
<gene>
    <name evidence="1" type="ordered locus">TERMP_01512</name>
</gene>
<reference evidence="1 2" key="1">
    <citation type="journal article" date="2011" name="J. Bacteriol.">
        <title>Complete genome sequence of the hyperthermophilic, piezophilic, heterotrophic, and carboxydotrophic archaeon Thermococcus barophilus MP.</title>
        <authorList>
            <person name="Vannier P."/>
            <person name="Marteinsson V.T."/>
            <person name="Fridjonsson O.H."/>
            <person name="Oger P."/>
            <person name="Jebbar M."/>
        </authorList>
    </citation>
    <scope>NUCLEOTIDE SEQUENCE [LARGE SCALE GENOMIC DNA]</scope>
    <source>
        <strain evidence="2">DSM 11836 / MP</strain>
    </source>
</reference>
<sequence>MKVEVPYLVFEVNGEEYMIDAHFSKKLERIERISALIRPVDRTLSETAEEPLPILLQKNEIEGFLKNLFVEVYESSGEKLNKRLRHMRKWNILRLIGIPTGFSRHVEKDEHLAKENREAMLSLAILRKILGVKTPTELDKIKIVPKEYLYYRIELKNREIFNEKGEKDGIYTQLLEIDGGFRHALLSMI</sequence>
<organism evidence="1 2">
    <name type="scientific">Thermococcus barophilus (strain DSM 11836 / MP)</name>
    <dbReference type="NCBI Taxonomy" id="391623"/>
    <lineage>
        <taxon>Archaea</taxon>
        <taxon>Methanobacteriati</taxon>
        <taxon>Methanobacteriota</taxon>
        <taxon>Thermococci</taxon>
        <taxon>Thermococcales</taxon>
        <taxon>Thermococcaceae</taxon>
        <taxon>Thermococcus</taxon>
    </lineage>
</organism>
<evidence type="ECO:0000313" key="2">
    <source>
        <dbReference type="Proteomes" id="UP000007478"/>
    </source>
</evidence>
<dbReference type="PATRIC" id="fig|391623.17.peg.1512"/>
<dbReference type="EMBL" id="CP002372">
    <property type="protein sequence ID" value="ADT84487.1"/>
    <property type="molecule type" value="Genomic_DNA"/>
</dbReference>
<dbReference type="GeneID" id="10041828"/>
<dbReference type="Proteomes" id="UP000007478">
    <property type="component" value="Chromosome"/>
</dbReference>
<dbReference type="HOGENOM" id="CLU_1451468_0_0_2"/>
<accession>F0LIF7</accession>
<evidence type="ECO:0000313" key="1">
    <source>
        <dbReference type="EMBL" id="ADT84487.1"/>
    </source>
</evidence>
<dbReference type="AlphaFoldDB" id="F0LIF7"/>